<evidence type="ECO:0000256" key="2">
    <source>
        <dbReference type="SAM" id="SignalP"/>
    </source>
</evidence>
<feature type="signal peptide" evidence="2">
    <location>
        <begin position="1"/>
        <end position="29"/>
    </location>
</feature>
<reference evidence="3" key="1">
    <citation type="submission" date="2023-03" db="EMBL/GenBank/DDBJ databases">
        <title>Edaphobacter sp.</title>
        <authorList>
            <person name="Huber K.J."/>
            <person name="Papendorf J."/>
            <person name="Pilke C."/>
            <person name="Bunk B."/>
            <person name="Sproeer C."/>
            <person name="Pester M."/>
        </authorList>
    </citation>
    <scope>NUCLEOTIDE SEQUENCE</scope>
    <source>
        <strain evidence="3">DSM 110680</strain>
    </source>
</reference>
<feature type="compositionally biased region" description="Polar residues" evidence="1">
    <location>
        <begin position="41"/>
        <end position="52"/>
    </location>
</feature>
<dbReference type="RefSeq" id="WP_348264774.1">
    <property type="nucleotide sequence ID" value="NZ_CP121196.1"/>
</dbReference>
<organism evidence="3">
    <name type="scientific">Telmatobacter sp. DSM 110680</name>
    <dbReference type="NCBI Taxonomy" id="3036704"/>
    <lineage>
        <taxon>Bacteria</taxon>
        <taxon>Pseudomonadati</taxon>
        <taxon>Acidobacteriota</taxon>
        <taxon>Terriglobia</taxon>
        <taxon>Terriglobales</taxon>
        <taxon>Acidobacteriaceae</taxon>
        <taxon>Telmatobacter</taxon>
    </lineage>
</organism>
<feature type="chain" id="PRO_5043605027" evidence="2">
    <location>
        <begin position="30"/>
        <end position="409"/>
    </location>
</feature>
<dbReference type="EMBL" id="CP121196">
    <property type="protein sequence ID" value="XBH19555.1"/>
    <property type="molecule type" value="Genomic_DNA"/>
</dbReference>
<evidence type="ECO:0000313" key="3">
    <source>
        <dbReference type="EMBL" id="XBH19555.1"/>
    </source>
</evidence>
<protein>
    <submittedName>
        <fullName evidence="3">Uncharacterized protein</fullName>
    </submittedName>
</protein>
<gene>
    <name evidence="3" type="ORF">P8935_09590</name>
</gene>
<dbReference type="AlphaFoldDB" id="A0AAU7DPI3"/>
<keyword evidence="2" id="KW-0732">Signal</keyword>
<sequence>MENHLAVLSRIAFLSALVLTGCFSQSRSAASAASRTDAASPKSTTDVENWSSTVSKPVTDPVMNMTAYTVHIPAGWKFTGMLERIPGCHGTLVPADGLAFTALAPDGVTAIEKLPGTSWGWSTDSTSGLNPKCGSVKINTAAEYLLDIAIPNLRPDARNIAVVPFTPEMKEGLARSNQQAQAQAPQGMKAMIDAARVRLQYTLKGRPVEEILWATIRCSEIDMPAYQMLHRAAVQRHTCSSPGIAIRRAPQGRLDPLIGKPLPPPEIESQWDQEIQQKMRQQFASWQKQNDDIFRAIQNHFKEVNDNMIEQGKNFQAQQKSSFDNAMARDRATQGAIDHAAQMQVRDSLNRQDFIDPNTGRKIETSNQFTHNWISSDGQSVVLNSDPTLDPNGLIDPVRQSWTELIPVN</sequence>
<feature type="region of interest" description="Disordered" evidence="1">
    <location>
        <begin position="33"/>
        <end position="52"/>
    </location>
</feature>
<evidence type="ECO:0000256" key="1">
    <source>
        <dbReference type="SAM" id="MobiDB-lite"/>
    </source>
</evidence>
<name>A0AAU7DPI3_9BACT</name>
<accession>A0AAU7DPI3</accession>
<proteinExistence type="predicted"/>